<keyword evidence="2" id="KW-1185">Reference proteome</keyword>
<proteinExistence type="predicted"/>
<organism evidence="1 2">
    <name type="scientific">Novipirellula aureliae</name>
    <dbReference type="NCBI Taxonomy" id="2527966"/>
    <lineage>
        <taxon>Bacteria</taxon>
        <taxon>Pseudomonadati</taxon>
        <taxon>Planctomycetota</taxon>
        <taxon>Planctomycetia</taxon>
        <taxon>Pirellulales</taxon>
        <taxon>Pirellulaceae</taxon>
        <taxon>Novipirellula</taxon>
    </lineage>
</organism>
<evidence type="ECO:0000313" key="1">
    <source>
        <dbReference type="EMBL" id="TWU38659.1"/>
    </source>
</evidence>
<comment type="caution">
    <text evidence="1">The sequence shown here is derived from an EMBL/GenBank/DDBJ whole genome shotgun (WGS) entry which is preliminary data.</text>
</comment>
<dbReference type="AlphaFoldDB" id="A0A5C6DV48"/>
<dbReference type="Proteomes" id="UP000315471">
    <property type="component" value="Unassembled WGS sequence"/>
</dbReference>
<reference evidence="1 2" key="1">
    <citation type="submission" date="2019-02" db="EMBL/GenBank/DDBJ databases">
        <title>Deep-cultivation of Planctomycetes and their phenomic and genomic characterization uncovers novel biology.</title>
        <authorList>
            <person name="Wiegand S."/>
            <person name="Jogler M."/>
            <person name="Boedeker C."/>
            <person name="Pinto D."/>
            <person name="Vollmers J."/>
            <person name="Rivas-Marin E."/>
            <person name="Kohn T."/>
            <person name="Peeters S.H."/>
            <person name="Heuer A."/>
            <person name="Rast P."/>
            <person name="Oberbeckmann S."/>
            <person name="Bunk B."/>
            <person name="Jeske O."/>
            <person name="Meyerdierks A."/>
            <person name="Storesund J.E."/>
            <person name="Kallscheuer N."/>
            <person name="Luecker S."/>
            <person name="Lage O.M."/>
            <person name="Pohl T."/>
            <person name="Merkel B.J."/>
            <person name="Hornburger P."/>
            <person name="Mueller R.-W."/>
            <person name="Bruemmer F."/>
            <person name="Labrenz M."/>
            <person name="Spormann A.M."/>
            <person name="Op Den Camp H."/>
            <person name="Overmann J."/>
            <person name="Amann R."/>
            <person name="Jetten M.S.M."/>
            <person name="Mascher T."/>
            <person name="Medema M.H."/>
            <person name="Devos D.P."/>
            <person name="Kaster A.-K."/>
            <person name="Ovreas L."/>
            <person name="Rohde M."/>
            <person name="Galperin M.Y."/>
            <person name="Jogler C."/>
        </authorList>
    </citation>
    <scope>NUCLEOTIDE SEQUENCE [LARGE SCALE GENOMIC DNA]</scope>
    <source>
        <strain evidence="1 2">Q31b</strain>
    </source>
</reference>
<accession>A0A5C6DV48</accession>
<protein>
    <submittedName>
        <fullName evidence="1">Uncharacterized protein</fullName>
    </submittedName>
</protein>
<dbReference type="EMBL" id="SJPY01000006">
    <property type="protein sequence ID" value="TWU38659.1"/>
    <property type="molecule type" value="Genomic_DNA"/>
</dbReference>
<name>A0A5C6DV48_9BACT</name>
<sequence>MISIRKDFPTCDECVTKSLYPNHCNGTRRNGASIHCDTAERHRINNTYHGENYHA</sequence>
<gene>
    <name evidence="1" type="ORF">Q31b_37370</name>
</gene>
<evidence type="ECO:0000313" key="2">
    <source>
        <dbReference type="Proteomes" id="UP000315471"/>
    </source>
</evidence>